<accession>A0A2Z5JIY1</accession>
<reference evidence="1 2" key="1">
    <citation type="journal article" date="2018" name="Front. Microbiol.">
        <title>Genome Sequencing of Streptomyces atratus SCSIOZH16 and Activation Production of Nocardamine via Metabolic Engineering.</title>
        <authorList>
            <person name="Li Y."/>
            <person name="Zhang C."/>
            <person name="Liu C."/>
            <person name="Ju J."/>
            <person name="Ma J."/>
        </authorList>
    </citation>
    <scope>NUCLEOTIDE SEQUENCE [LARGE SCALE GENOMIC DNA]</scope>
    <source>
        <strain evidence="1 2">SCSIO_ZH16</strain>
    </source>
</reference>
<gene>
    <name evidence="1" type="ORF">C5746_29080</name>
</gene>
<dbReference type="GeneID" id="95522459"/>
<organism evidence="1 2">
    <name type="scientific">Streptomyces atratus</name>
    <dbReference type="NCBI Taxonomy" id="1893"/>
    <lineage>
        <taxon>Bacteria</taxon>
        <taxon>Bacillati</taxon>
        <taxon>Actinomycetota</taxon>
        <taxon>Actinomycetes</taxon>
        <taxon>Kitasatosporales</taxon>
        <taxon>Streptomycetaceae</taxon>
        <taxon>Streptomyces</taxon>
    </lineage>
</organism>
<evidence type="ECO:0000313" key="2">
    <source>
        <dbReference type="Proteomes" id="UP000252698"/>
    </source>
</evidence>
<dbReference type="Proteomes" id="UP000252698">
    <property type="component" value="Chromosome"/>
</dbReference>
<name>A0A2Z5JIY1_STRAR</name>
<dbReference type="EMBL" id="CP027306">
    <property type="protein sequence ID" value="AXE80338.1"/>
    <property type="molecule type" value="Genomic_DNA"/>
</dbReference>
<evidence type="ECO:0000313" key="1">
    <source>
        <dbReference type="EMBL" id="AXE80338.1"/>
    </source>
</evidence>
<dbReference type="RefSeq" id="WP_114246787.1">
    <property type="nucleotide sequence ID" value="NZ_CP027306.1"/>
</dbReference>
<protein>
    <submittedName>
        <fullName evidence="1">Uncharacterized protein</fullName>
    </submittedName>
</protein>
<dbReference type="KEGG" id="sata:C5746_29080"/>
<sequence>MGAAVLVLGGCDALNTDKTPDRVRNGTSELDLTVTGRPTPGSLSITEQVLARLKARDVGGLADLAAEDKGSKGDAKRWVTRWGKAAQHPVTAHFLLGEKESTVDVRFTGERAALSLLLKDNGYDDEYGVVLSEND</sequence>
<proteinExistence type="predicted"/>
<dbReference type="AlphaFoldDB" id="A0A2Z5JIY1"/>